<protein>
    <recommendedName>
        <fullName evidence="4">DKNYY family protein</fullName>
    </recommendedName>
</protein>
<feature type="signal peptide" evidence="1">
    <location>
        <begin position="1"/>
        <end position="18"/>
    </location>
</feature>
<evidence type="ECO:0008006" key="4">
    <source>
        <dbReference type="Google" id="ProtNLM"/>
    </source>
</evidence>
<accession>A0A521D4U0</accession>
<evidence type="ECO:0000313" key="3">
    <source>
        <dbReference type="Proteomes" id="UP000317557"/>
    </source>
</evidence>
<proteinExistence type="predicted"/>
<evidence type="ECO:0000313" key="2">
    <source>
        <dbReference type="EMBL" id="SMO66687.1"/>
    </source>
</evidence>
<dbReference type="Proteomes" id="UP000317557">
    <property type="component" value="Unassembled WGS sequence"/>
</dbReference>
<keyword evidence="3" id="KW-1185">Reference proteome</keyword>
<feature type="chain" id="PRO_5021742027" description="DKNYY family protein" evidence="1">
    <location>
        <begin position="19"/>
        <end position="213"/>
    </location>
</feature>
<gene>
    <name evidence="2" type="ORF">SAMN06265219_107109</name>
</gene>
<sequence length="213" mass="24366">MRYVTLSLLAIFSITACSTDSNSDQPSPPIPLAIGNSWVFDIETDDELKTDTLTVIGDTLIGATTWYELHSKNPRIQDFFGGYAANLEQGYYKYRGAETASDNLLLFKTEPDQNETRYIDTGKAAWLNIYEGEDANETFNVVANRYSVVYDYVISGERRFKFDQEYEFNRLISPELGFIHWQGAYFRTEDDSTLTLSSYINVDLQEFIPGEQQ</sequence>
<evidence type="ECO:0000256" key="1">
    <source>
        <dbReference type="SAM" id="SignalP"/>
    </source>
</evidence>
<organism evidence="2 3">
    <name type="scientific">Gracilimonas mengyeensis</name>
    <dbReference type="NCBI Taxonomy" id="1302730"/>
    <lineage>
        <taxon>Bacteria</taxon>
        <taxon>Pseudomonadati</taxon>
        <taxon>Balneolota</taxon>
        <taxon>Balneolia</taxon>
        <taxon>Balneolales</taxon>
        <taxon>Balneolaceae</taxon>
        <taxon>Gracilimonas</taxon>
    </lineage>
</organism>
<name>A0A521D4U0_9BACT</name>
<dbReference type="PROSITE" id="PS51257">
    <property type="entry name" value="PROKAR_LIPOPROTEIN"/>
    <property type="match status" value="1"/>
</dbReference>
<keyword evidence="1" id="KW-0732">Signal</keyword>
<dbReference type="RefSeq" id="WP_142454352.1">
    <property type="nucleotide sequence ID" value="NZ_FXTP01000007.1"/>
</dbReference>
<dbReference type="EMBL" id="FXTP01000007">
    <property type="protein sequence ID" value="SMO66687.1"/>
    <property type="molecule type" value="Genomic_DNA"/>
</dbReference>
<dbReference type="AlphaFoldDB" id="A0A521D4U0"/>
<reference evidence="2 3" key="1">
    <citation type="submission" date="2017-05" db="EMBL/GenBank/DDBJ databases">
        <authorList>
            <person name="Varghese N."/>
            <person name="Submissions S."/>
        </authorList>
    </citation>
    <scope>NUCLEOTIDE SEQUENCE [LARGE SCALE GENOMIC DNA]</scope>
    <source>
        <strain evidence="2 3">DSM 21985</strain>
    </source>
</reference>
<dbReference type="OrthoDB" id="1435518at2"/>